<comment type="caution">
    <text evidence="2">The sequence shown here is derived from an EMBL/GenBank/DDBJ whole genome shotgun (WGS) entry which is preliminary data.</text>
</comment>
<dbReference type="AlphaFoldDB" id="A0A4U0QA30"/>
<feature type="signal peptide" evidence="1">
    <location>
        <begin position="1"/>
        <end position="22"/>
    </location>
</feature>
<feature type="chain" id="PRO_5020603254" evidence="1">
    <location>
        <begin position="23"/>
        <end position="150"/>
    </location>
</feature>
<name>A0A4U0QA30_9RHOB</name>
<evidence type="ECO:0000313" key="2">
    <source>
        <dbReference type="EMBL" id="TJZ78189.1"/>
    </source>
</evidence>
<keyword evidence="3" id="KW-1185">Reference proteome</keyword>
<organism evidence="2 3">
    <name type="scientific">Paracoccus hibiscisoli</name>
    <dbReference type="NCBI Taxonomy" id="2023261"/>
    <lineage>
        <taxon>Bacteria</taxon>
        <taxon>Pseudomonadati</taxon>
        <taxon>Pseudomonadota</taxon>
        <taxon>Alphaproteobacteria</taxon>
        <taxon>Rhodobacterales</taxon>
        <taxon>Paracoccaceae</taxon>
        <taxon>Paracoccus</taxon>
    </lineage>
</organism>
<reference evidence="2 3" key="1">
    <citation type="submission" date="2019-04" db="EMBL/GenBank/DDBJ databases">
        <authorList>
            <person name="Li J."/>
        </authorList>
    </citation>
    <scope>NUCLEOTIDE SEQUENCE [LARGE SCALE GENOMIC DNA]</scope>
    <source>
        <strain evidence="2 3">CCTCC AB2016182</strain>
    </source>
</reference>
<evidence type="ECO:0000256" key="1">
    <source>
        <dbReference type="SAM" id="SignalP"/>
    </source>
</evidence>
<dbReference type="InterPro" id="IPR007332">
    <property type="entry name" value="DUF411"/>
</dbReference>
<dbReference type="Proteomes" id="UP000306223">
    <property type="component" value="Unassembled WGS sequence"/>
</dbReference>
<sequence length="150" mass="15921">MDRRLFIGTLAAVLIPATSVLGAVSTSQDTLIAVVRSPDCGCCGAWIDHLRQSGFTVEETLTDDVEAFKDEHAVPQSLRSCHTALVEGYVIEGHVPADAVRNLLDQRPDAGGLAVPGMPIGSPGMEMGGHSEPFEVILWGDSGNSVFARY</sequence>
<protein>
    <submittedName>
        <fullName evidence="2">DUF411 domain-containing protein</fullName>
    </submittedName>
</protein>
<accession>A0A4U0QA30</accession>
<keyword evidence="1" id="KW-0732">Signal</keyword>
<dbReference type="Pfam" id="PF04214">
    <property type="entry name" value="DUF411"/>
    <property type="match status" value="1"/>
</dbReference>
<dbReference type="EMBL" id="SUNH01000052">
    <property type="protein sequence ID" value="TJZ78189.1"/>
    <property type="molecule type" value="Genomic_DNA"/>
</dbReference>
<proteinExistence type="predicted"/>
<gene>
    <name evidence="2" type="ORF">FA740_18640</name>
</gene>
<dbReference type="OrthoDB" id="14727at2"/>
<evidence type="ECO:0000313" key="3">
    <source>
        <dbReference type="Proteomes" id="UP000306223"/>
    </source>
</evidence>